<dbReference type="EMBL" id="AMGX01000001">
    <property type="protein sequence ID" value="EXJ75899.1"/>
    <property type="molecule type" value="Genomic_DNA"/>
</dbReference>
<protein>
    <recommendedName>
        <fullName evidence="1">ABM domain-containing protein</fullName>
    </recommendedName>
</protein>
<evidence type="ECO:0000313" key="2">
    <source>
        <dbReference type="EMBL" id="EXJ75899.1"/>
    </source>
</evidence>
<comment type="caution">
    <text evidence="2">The sequence shown here is derived from an EMBL/GenBank/DDBJ whole genome shotgun (WGS) entry which is preliminary data.</text>
</comment>
<sequence length="126" mass="14952">MSKALQIPHEGITFHVTYKIDPSNVDKFIEALRPAWEATCNMPECIYFDVFHFSSEPGTFRITEVWNRDMEWIEENHVAKDHYQRYRNAIGSIVLKREFEILDRLQKWSIVKKGYLEGSVKTKDEL</sequence>
<dbReference type="HOGENOM" id="CLU_147503_1_0_1"/>
<gene>
    <name evidence="2" type="ORF">A1O5_00407</name>
</gene>
<dbReference type="Proteomes" id="UP000019471">
    <property type="component" value="Unassembled WGS sequence"/>
</dbReference>
<feature type="domain" description="ABM" evidence="1">
    <location>
        <begin position="13"/>
        <end position="88"/>
    </location>
</feature>
<dbReference type="AlphaFoldDB" id="W9Y088"/>
<dbReference type="eggNOG" id="ENOG502S55M">
    <property type="taxonomic scope" value="Eukaryota"/>
</dbReference>
<keyword evidence="3" id="KW-1185">Reference proteome</keyword>
<dbReference type="InterPro" id="IPR011008">
    <property type="entry name" value="Dimeric_a/b-barrel"/>
</dbReference>
<dbReference type="OrthoDB" id="4126315at2759"/>
<dbReference type="Gene3D" id="3.30.70.100">
    <property type="match status" value="1"/>
</dbReference>
<dbReference type="GeneID" id="19185143"/>
<evidence type="ECO:0000313" key="3">
    <source>
        <dbReference type="Proteomes" id="UP000019471"/>
    </source>
</evidence>
<dbReference type="Pfam" id="PF03992">
    <property type="entry name" value="ABM"/>
    <property type="match status" value="1"/>
</dbReference>
<dbReference type="RefSeq" id="XP_007739216.1">
    <property type="nucleotide sequence ID" value="XM_007741026.1"/>
</dbReference>
<name>W9Y088_9EURO</name>
<dbReference type="InterPro" id="IPR007138">
    <property type="entry name" value="ABM_dom"/>
</dbReference>
<dbReference type="SUPFAM" id="SSF54909">
    <property type="entry name" value="Dimeric alpha+beta barrel"/>
    <property type="match status" value="1"/>
</dbReference>
<proteinExistence type="predicted"/>
<accession>W9Y088</accession>
<evidence type="ECO:0000259" key="1">
    <source>
        <dbReference type="Pfam" id="PF03992"/>
    </source>
</evidence>
<reference evidence="2 3" key="1">
    <citation type="submission" date="2013-03" db="EMBL/GenBank/DDBJ databases">
        <title>The Genome Sequence of Cladophialophora psammophila CBS 110553.</title>
        <authorList>
            <consortium name="The Broad Institute Genomics Platform"/>
            <person name="Cuomo C."/>
            <person name="de Hoog S."/>
            <person name="Gorbushina A."/>
            <person name="Walker B."/>
            <person name="Young S.K."/>
            <person name="Zeng Q."/>
            <person name="Gargeya S."/>
            <person name="Fitzgerald M."/>
            <person name="Haas B."/>
            <person name="Abouelleil A."/>
            <person name="Allen A.W."/>
            <person name="Alvarado L."/>
            <person name="Arachchi H.M."/>
            <person name="Berlin A.M."/>
            <person name="Chapman S.B."/>
            <person name="Gainer-Dewar J."/>
            <person name="Goldberg J."/>
            <person name="Griggs A."/>
            <person name="Gujja S."/>
            <person name="Hansen M."/>
            <person name="Howarth C."/>
            <person name="Imamovic A."/>
            <person name="Ireland A."/>
            <person name="Larimer J."/>
            <person name="McCowan C."/>
            <person name="Murphy C."/>
            <person name="Pearson M."/>
            <person name="Poon T.W."/>
            <person name="Priest M."/>
            <person name="Roberts A."/>
            <person name="Saif S."/>
            <person name="Shea T."/>
            <person name="Sisk P."/>
            <person name="Sykes S."/>
            <person name="Wortman J."/>
            <person name="Nusbaum C."/>
            <person name="Birren B."/>
        </authorList>
    </citation>
    <scope>NUCLEOTIDE SEQUENCE [LARGE SCALE GENOMIC DNA]</scope>
    <source>
        <strain evidence="2 3">CBS 110553</strain>
    </source>
</reference>
<organism evidence="2 3">
    <name type="scientific">Cladophialophora psammophila CBS 110553</name>
    <dbReference type="NCBI Taxonomy" id="1182543"/>
    <lineage>
        <taxon>Eukaryota</taxon>
        <taxon>Fungi</taxon>
        <taxon>Dikarya</taxon>
        <taxon>Ascomycota</taxon>
        <taxon>Pezizomycotina</taxon>
        <taxon>Eurotiomycetes</taxon>
        <taxon>Chaetothyriomycetidae</taxon>
        <taxon>Chaetothyriales</taxon>
        <taxon>Herpotrichiellaceae</taxon>
        <taxon>Cladophialophora</taxon>
    </lineage>
</organism>